<proteinExistence type="predicted"/>
<protein>
    <submittedName>
        <fullName evidence="2">Uncharacterized protein</fullName>
    </submittedName>
</protein>
<dbReference type="Proteomes" id="UP000010411">
    <property type="component" value="Unassembled WGS sequence"/>
</dbReference>
<comment type="caution">
    <text evidence="2">The sequence shown here is derived from an EMBL/GenBank/DDBJ whole genome shotgun (WGS) entry which is preliminary data.</text>
</comment>
<evidence type="ECO:0000313" key="2">
    <source>
        <dbReference type="EMBL" id="EKX69037.1"/>
    </source>
</evidence>
<keyword evidence="3" id="KW-1185">Reference proteome</keyword>
<gene>
    <name evidence="2" type="ORF">STRIP9103_09079</name>
</gene>
<reference evidence="2 3" key="1">
    <citation type="submission" date="2012-11" db="EMBL/GenBank/DDBJ databases">
        <authorList>
            <person name="Huguet-Tapia J.C."/>
            <person name="Durkin A.S."/>
            <person name="Pettis G.S."/>
            <person name="Badger J.H."/>
        </authorList>
    </citation>
    <scope>NUCLEOTIDE SEQUENCE [LARGE SCALE GENOMIC DNA]</scope>
    <source>
        <strain evidence="2 3">91-03</strain>
    </source>
</reference>
<dbReference type="AlphaFoldDB" id="L1L7Y8"/>
<evidence type="ECO:0000313" key="3">
    <source>
        <dbReference type="Proteomes" id="UP000010411"/>
    </source>
</evidence>
<organism evidence="2 3">
    <name type="scientific">Streptomyces ipomoeae 91-03</name>
    <dbReference type="NCBI Taxonomy" id="698759"/>
    <lineage>
        <taxon>Bacteria</taxon>
        <taxon>Bacillati</taxon>
        <taxon>Actinomycetota</taxon>
        <taxon>Actinomycetes</taxon>
        <taxon>Kitasatosporales</taxon>
        <taxon>Streptomycetaceae</taxon>
        <taxon>Streptomyces</taxon>
    </lineage>
</organism>
<feature type="compositionally biased region" description="Polar residues" evidence="1">
    <location>
        <begin position="122"/>
        <end position="133"/>
    </location>
</feature>
<evidence type="ECO:0000256" key="1">
    <source>
        <dbReference type="SAM" id="MobiDB-lite"/>
    </source>
</evidence>
<feature type="region of interest" description="Disordered" evidence="1">
    <location>
        <begin position="70"/>
        <end position="133"/>
    </location>
</feature>
<name>L1L7Y8_9ACTN</name>
<sequence length="133" mass="14571">MLADWARRWERELGRPLSLGVFESSGPFDATRLGRTLSSHFRDTDWVIHSPDKPMAWRTPVSRIIELVDQQGQTSRVSAAAARSRPTTTRTTPGVPNPSPGTANPGNPGLGQQAGHIRRPGNEQQGGNKPNQR</sequence>
<accession>L1L7Y8</accession>
<feature type="compositionally biased region" description="Low complexity" evidence="1">
    <location>
        <begin position="74"/>
        <end position="93"/>
    </location>
</feature>
<dbReference type="RefSeq" id="WP_009296023.1">
    <property type="nucleotide sequence ID" value="NZ_AEJC01000040.1"/>
</dbReference>
<dbReference type="EMBL" id="AEJC01000040">
    <property type="protein sequence ID" value="EKX69037.1"/>
    <property type="molecule type" value="Genomic_DNA"/>
</dbReference>
<dbReference type="PATRIC" id="fig|698759.3.peg.424"/>